<proteinExistence type="predicted"/>
<dbReference type="EMBL" id="AJVK01016427">
    <property type="status" value="NOT_ANNOTATED_CDS"/>
    <property type="molecule type" value="Genomic_DNA"/>
</dbReference>
<dbReference type="AlphaFoldDB" id="A0A1B0DLG6"/>
<dbReference type="InterPro" id="IPR011333">
    <property type="entry name" value="SKP1/BTB/POZ_sf"/>
</dbReference>
<dbReference type="EnsemblMetazoa" id="PPAI009206-RA">
    <property type="protein sequence ID" value="PPAI009206-PA"/>
    <property type="gene ID" value="PPAI009206"/>
</dbReference>
<dbReference type="CDD" id="cd18501">
    <property type="entry name" value="BACK_ANKFY1_Rank5"/>
    <property type="match status" value="1"/>
</dbReference>
<dbReference type="VEuPathDB" id="VectorBase:PPAI009206"/>
<dbReference type="Proteomes" id="UP000092462">
    <property type="component" value="Unassembled WGS sequence"/>
</dbReference>
<dbReference type="PROSITE" id="PS50097">
    <property type="entry name" value="BTB"/>
    <property type="match status" value="1"/>
</dbReference>
<dbReference type="PANTHER" id="PTHR24413">
    <property type="entry name" value="SPECKLE-TYPE POZ PROTEIN"/>
    <property type="match status" value="1"/>
</dbReference>
<dbReference type="EMBL" id="AJVK01016429">
    <property type="status" value="NOT_ANNOTATED_CDS"/>
    <property type="molecule type" value="Genomic_DNA"/>
</dbReference>
<dbReference type="Gene3D" id="3.30.710.10">
    <property type="entry name" value="Potassium Channel Kv1.1, Chain A"/>
    <property type="match status" value="1"/>
</dbReference>
<keyword evidence="2" id="KW-1185">Reference proteome</keyword>
<evidence type="ECO:0000313" key="1">
    <source>
        <dbReference type="EnsemblMetazoa" id="PPAI009206-PA"/>
    </source>
</evidence>
<dbReference type="InterPro" id="IPR049763">
    <property type="entry name" value="ANKFY1_BACK"/>
</dbReference>
<sequence length="244" mass="27901">MRWNMSASEETVQKLEKHLKLLKEEYTKLQKNYAELERKYSRAIANSGENDVGEFSSFISRLTMTVAGLYSRKTYSDITVKFGEKSFPAHRFVLSARSEEWREEVLESTTELDVAYALLRWIYTDIVDLQSDALSLALLRASHKFKLPGLLGLCERALVSSVGVRSCVRFYCVAEEVGATSLLEYCSGLISTHWDDLTPQDFEHMSSPLLYKMLKNKTKHPLHAAVRLLREDVVFLCLVENDGM</sequence>
<dbReference type="SUPFAM" id="SSF54695">
    <property type="entry name" value="POZ domain"/>
    <property type="match status" value="1"/>
</dbReference>
<protein>
    <submittedName>
        <fullName evidence="1">Uncharacterized protein</fullName>
    </submittedName>
</protein>
<evidence type="ECO:0000313" key="2">
    <source>
        <dbReference type="Proteomes" id="UP000092462"/>
    </source>
</evidence>
<accession>A0A1B0DLG6</accession>
<dbReference type="VEuPathDB" id="VectorBase:PPAPM1_002174"/>
<dbReference type="InterPro" id="IPR000210">
    <property type="entry name" value="BTB/POZ_dom"/>
</dbReference>
<name>A0A1B0DLG6_PHLPP</name>
<dbReference type="EMBL" id="AJVK01016428">
    <property type="status" value="NOT_ANNOTATED_CDS"/>
    <property type="molecule type" value="Genomic_DNA"/>
</dbReference>
<organism evidence="1 2">
    <name type="scientific">Phlebotomus papatasi</name>
    <name type="common">Sandfly</name>
    <dbReference type="NCBI Taxonomy" id="29031"/>
    <lineage>
        <taxon>Eukaryota</taxon>
        <taxon>Metazoa</taxon>
        <taxon>Ecdysozoa</taxon>
        <taxon>Arthropoda</taxon>
        <taxon>Hexapoda</taxon>
        <taxon>Insecta</taxon>
        <taxon>Pterygota</taxon>
        <taxon>Neoptera</taxon>
        <taxon>Endopterygota</taxon>
        <taxon>Diptera</taxon>
        <taxon>Nematocera</taxon>
        <taxon>Psychodoidea</taxon>
        <taxon>Psychodidae</taxon>
        <taxon>Phlebotomus</taxon>
        <taxon>Phlebotomus</taxon>
    </lineage>
</organism>
<dbReference type="SMART" id="SM00225">
    <property type="entry name" value="BTB"/>
    <property type="match status" value="1"/>
</dbReference>
<dbReference type="Pfam" id="PF00651">
    <property type="entry name" value="BTB"/>
    <property type="match status" value="1"/>
</dbReference>
<reference evidence="1" key="1">
    <citation type="submission" date="2022-08" db="UniProtKB">
        <authorList>
            <consortium name="EnsemblMetazoa"/>
        </authorList>
    </citation>
    <scope>IDENTIFICATION</scope>
    <source>
        <strain evidence="1">Israel</strain>
    </source>
</reference>